<dbReference type="CDD" id="cd07326">
    <property type="entry name" value="M56_BlaR1_MecR1_like"/>
    <property type="match status" value="1"/>
</dbReference>
<evidence type="ECO:0000256" key="5">
    <source>
        <dbReference type="ARBA" id="ARBA00023049"/>
    </source>
</evidence>
<keyword evidence="5 6" id="KW-0482">Metalloprotease</keyword>
<dbReference type="Pfam" id="PF01435">
    <property type="entry name" value="Peptidase_M48"/>
    <property type="match status" value="1"/>
</dbReference>
<evidence type="ECO:0000259" key="8">
    <source>
        <dbReference type="Pfam" id="PF01435"/>
    </source>
</evidence>
<evidence type="ECO:0000256" key="3">
    <source>
        <dbReference type="ARBA" id="ARBA00022801"/>
    </source>
</evidence>
<feature type="domain" description="Peptidase M48" evidence="8">
    <location>
        <begin position="148"/>
        <end position="222"/>
    </location>
</feature>
<keyword evidence="4 6" id="KW-0862">Zinc</keyword>
<reference evidence="9 10" key="1">
    <citation type="submission" date="2018-06" db="EMBL/GenBank/DDBJ databases">
        <title>Whole genome sequencing of four bacterial strains from South Shetland trench revealing bio-synthetic gene clusters.</title>
        <authorList>
            <person name="Abdel-Mageed W.M."/>
            <person name="Lehri B."/>
            <person name="Jarmusch S.A."/>
            <person name="Miranda K."/>
            <person name="Goodfellow M."/>
            <person name="Jaspars M."/>
            <person name="Karlyshev A.V."/>
        </authorList>
    </citation>
    <scope>NUCLEOTIDE SEQUENCE [LARGE SCALE GENOMIC DNA]</scope>
    <source>
        <strain evidence="9 10">SST1</strain>
    </source>
</reference>
<keyword evidence="2" id="KW-0479">Metal-binding</keyword>
<evidence type="ECO:0000313" key="9">
    <source>
        <dbReference type="EMBL" id="RBA37313.1"/>
    </source>
</evidence>
<keyword evidence="7" id="KW-0812">Transmembrane</keyword>
<accession>A0A365PB01</accession>
<proteinExistence type="inferred from homology"/>
<dbReference type="InterPro" id="IPR052173">
    <property type="entry name" value="Beta-lactam_resp_regulator"/>
</dbReference>
<evidence type="ECO:0000256" key="7">
    <source>
        <dbReference type="SAM" id="Phobius"/>
    </source>
</evidence>
<evidence type="ECO:0000256" key="2">
    <source>
        <dbReference type="ARBA" id="ARBA00022723"/>
    </source>
</evidence>
<dbReference type="PANTHER" id="PTHR34978">
    <property type="entry name" value="POSSIBLE SENSOR-TRANSDUCER PROTEIN BLAR"/>
    <property type="match status" value="1"/>
</dbReference>
<comment type="similarity">
    <text evidence="6">Belongs to the peptidase M48 family.</text>
</comment>
<feature type="transmembrane region" description="Helical" evidence="7">
    <location>
        <begin position="38"/>
        <end position="65"/>
    </location>
</feature>
<comment type="cofactor">
    <cofactor evidence="6">
        <name>Zn(2+)</name>
        <dbReference type="ChEBI" id="CHEBI:29105"/>
    </cofactor>
    <text evidence="6">Binds 1 zinc ion per subunit.</text>
</comment>
<organism evidence="9 10">
    <name type="scientific">Dietzia maris</name>
    <dbReference type="NCBI Taxonomy" id="37915"/>
    <lineage>
        <taxon>Bacteria</taxon>
        <taxon>Bacillati</taxon>
        <taxon>Actinomycetota</taxon>
        <taxon>Actinomycetes</taxon>
        <taxon>Mycobacteriales</taxon>
        <taxon>Dietziaceae</taxon>
        <taxon>Dietzia</taxon>
    </lineage>
</organism>
<dbReference type="AlphaFoldDB" id="A0A365PB01"/>
<dbReference type="PANTHER" id="PTHR34978:SF3">
    <property type="entry name" value="SLR0241 PROTEIN"/>
    <property type="match status" value="1"/>
</dbReference>
<sequence length="325" mass="34059">MTSGLLAAMLIIGLVVSALAGPRVLRSAAPLLMRVPRLAAGLLAGGVAAWVLTLLAVGPVLAWVLSGPVVLPARAAQVCEQCLAAANPFGDQTFNTPFPVAILLALPAAAVLLHLTSVSIETIRRRRSTLRTAMRYRQTARPRRMHGYDVLLADDSHPFALSLPRRHGGIVISTGAVQLFSVDELVAVLAHEHAHLQQRHHLITAIVSGLTTRLRWIPMLAAAEDALGHYLEIAADDHARRVSGTPALAGALLVLGQAARLSQQPTAEGALYALGPNRIAHLVQPDRGTAGAVAATASTCCMAALTALAAFVHIPYMLAALSGCI</sequence>
<dbReference type="GO" id="GO:0006508">
    <property type="term" value="P:proteolysis"/>
    <property type="evidence" value="ECO:0007669"/>
    <property type="project" value="UniProtKB-KW"/>
</dbReference>
<name>A0A365PB01_9ACTN</name>
<keyword evidence="7" id="KW-0472">Membrane</keyword>
<feature type="transmembrane region" description="Helical" evidence="7">
    <location>
        <begin position="6"/>
        <end position="26"/>
    </location>
</feature>
<evidence type="ECO:0000256" key="4">
    <source>
        <dbReference type="ARBA" id="ARBA00022833"/>
    </source>
</evidence>
<evidence type="ECO:0000256" key="1">
    <source>
        <dbReference type="ARBA" id="ARBA00022670"/>
    </source>
</evidence>
<dbReference type="Gene3D" id="3.30.2010.10">
    <property type="entry name" value="Metalloproteases ('zincins'), catalytic domain"/>
    <property type="match status" value="1"/>
</dbReference>
<keyword evidence="7" id="KW-1133">Transmembrane helix</keyword>
<dbReference type="EMBL" id="QNTT01000014">
    <property type="protein sequence ID" value="RBA37313.1"/>
    <property type="molecule type" value="Genomic_DNA"/>
</dbReference>
<protein>
    <submittedName>
        <fullName evidence="9">M56 family peptidase</fullName>
    </submittedName>
</protein>
<feature type="transmembrane region" description="Helical" evidence="7">
    <location>
        <begin position="98"/>
        <end position="120"/>
    </location>
</feature>
<gene>
    <name evidence="9" type="ORF">DQ226_07045</name>
</gene>
<dbReference type="GO" id="GO:0004222">
    <property type="term" value="F:metalloendopeptidase activity"/>
    <property type="evidence" value="ECO:0007669"/>
    <property type="project" value="InterPro"/>
</dbReference>
<keyword evidence="1 6" id="KW-0645">Protease</keyword>
<evidence type="ECO:0000313" key="10">
    <source>
        <dbReference type="Proteomes" id="UP000252187"/>
    </source>
</evidence>
<dbReference type="Proteomes" id="UP000252187">
    <property type="component" value="Unassembled WGS sequence"/>
</dbReference>
<evidence type="ECO:0000256" key="6">
    <source>
        <dbReference type="RuleBase" id="RU003983"/>
    </source>
</evidence>
<dbReference type="GO" id="GO:0046872">
    <property type="term" value="F:metal ion binding"/>
    <property type="evidence" value="ECO:0007669"/>
    <property type="project" value="UniProtKB-KW"/>
</dbReference>
<keyword evidence="3 6" id="KW-0378">Hydrolase</keyword>
<comment type="caution">
    <text evidence="9">The sequence shown here is derived from an EMBL/GenBank/DDBJ whole genome shotgun (WGS) entry which is preliminary data.</text>
</comment>
<dbReference type="InterPro" id="IPR001915">
    <property type="entry name" value="Peptidase_M48"/>
</dbReference>